<feature type="domain" description="Beta-ketoacyl-[acyl-carrier-protein] synthase III N-terminal" evidence="15">
    <location>
        <begin position="106"/>
        <end position="185"/>
    </location>
</feature>
<evidence type="ECO:0000259" key="14">
    <source>
        <dbReference type="Pfam" id="PF08541"/>
    </source>
</evidence>
<dbReference type="GO" id="GO:0044550">
    <property type="term" value="P:secondary metabolite biosynthetic process"/>
    <property type="evidence" value="ECO:0007669"/>
    <property type="project" value="TreeGrafter"/>
</dbReference>
<keyword evidence="4 13" id="KW-0963">Cytoplasm</keyword>
<evidence type="ECO:0000256" key="10">
    <source>
        <dbReference type="ARBA" id="ARBA00023268"/>
    </source>
</evidence>
<dbReference type="InterPro" id="IPR016039">
    <property type="entry name" value="Thiolase-like"/>
</dbReference>
<dbReference type="PANTHER" id="PTHR34069">
    <property type="entry name" value="3-OXOACYL-[ACYL-CARRIER-PROTEIN] SYNTHASE 3"/>
    <property type="match status" value="1"/>
</dbReference>
<dbReference type="NCBIfam" id="TIGR00747">
    <property type="entry name" value="fabH"/>
    <property type="match status" value="1"/>
</dbReference>
<feature type="domain" description="Beta-ketoacyl-[acyl-carrier-protein] synthase III C-terminal" evidence="14">
    <location>
        <begin position="237"/>
        <end position="326"/>
    </location>
</feature>
<comment type="subcellular location">
    <subcellularLocation>
        <location evidence="13">Cytoplasm</location>
    </subcellularLocation>
</comment>
<feature type="region of interest" description="ACP-binding" evidence="13">
    <location>
        <begin position="254"/>
        <end position="258"/>
    </location>
</feature>
<dbReference type="NCBIfam" id="NF006829">
    <property type="entry name" value="PRK09352.1"/>
    <property type="match status" value="1"/>
</dbReference>
<proteinExistence type="inferred from homology"/>
<evidence type="ECO:0000256" key="2">
    <source>
        <dbReference type="ARBA" id="ARBA00008642"/>
    </source>
</evidence>
<dbReference type="HAMAP" id="MF_01815">
    <property type="entry name" value="FabH"/>
    <property type="match status" value="1"/>
</dbReference>
<keyword evidence="5 13" id="KW-0444">Lipid biosynthesis</keyword>
<dbReference type="GO" id="GO:0004315">
    <property type="term" value="F:3-oxoacyl-[acyl-carrier-protein] synthase activity"/>
    <property type="evidence" value="ECO:0007669"/>
    <property type="project" value="InterPro"/>
</dbReference>
<keyword evidence="10 13" id="KW-0511">Multifunctional enzyme</keyword>
<dbReference type="FunFam" id="3.40.47.10:FF:000004">
    <property type="entry name" value="3-oxoacyl-[acyl-carrier-protein] synthase 3"/>
    <property type="match status" value="1"/>
</dbReference>
<dbReference type="PANTHER" id="PTHR34069:SF2">
    <property type="entry name" value="BETA-KETOACYL-[ACYL-CARRIER-PROTEIN] SYNTHASE III"/>
    <property type="match status" value="1"/>
</dbReference>
<dbReference type="CDD" id="cd00830">
    <property type="entry name" value="KAS_III"/>
    <property type="match status" value="1"/>
</dbReference>
<dbReference type="AlphaFoldDB" id="A0A975BDT5"/>
<organism evidence="16 17">
    <name type="scientific">Desulfonema limicola</name>
    <dbReference type="NCBI Taxonomy" id="45656"/>
    <lineage>
        <taxon>Bacteria</taxon>
        <taxon>Pseudomonadati</taxon>
        <taxon>Thermodesulfobacteriota</taxon>
        <taxon>Desulfobacteria</taxon>
        <taxon>Desulfobacterales</taxon>
        <taxon>Desulfococcaceae</taxon>
        <taxon>Desulfonema</taxon>
    </lineage>
</organism>
<keyword evidence="17" id="KW-1185">Reference proteome</keyword>
<keyword evidence="7 13" id="KW-0276">Fatty acid metabolism</keyword>
<evidence type="ECO:0000256" key="3">
    <source>
        <dbReference type="ARBA" id="ARBA00012333"/>
    </source>
</evidence>
<accession>A0A975BDT5</accession>
<dbReference type="InterPro" id="IPR013747">
    <property type="entry name" value="ACP_syn_III_C"/>
</dbReference>
<feature type="active site" evidence="13">
    <location>
        <position position="112"/>
    </location>
</feature>
<comment type="subunit">
    <text evidence="13">Homodimer.</text>
</comment>
<dbReference type="EC" id="2.3.1.180" evidence="3 13"/>
<evidence type="ECO:0000256" key="6">
    <source>
        <dbReference type="ARBA" id="ARBA00022679"/>
    </source>
</evidence>
<evidence type="ECO:0000313" key="16">
    <source>
        <dbReference type="EMBL" id="QTA83420.1"/>
    </source>
</evidence>
<reference evidence="16" key="1">
    <citation type="journal article" date="2021" name="Microb. Physiol.">
        <title>Proteogenomic Insights into the Physiology of Marine, Sulfate-Reducing, Filamentous Desulfonema limicola and Desulfonema magnum.</title>
        <authorList>
            <person name="Schnaars V."/>
            <person name="Wohlbrand L."/>
            <person name="Scheve S."/>
            <person name="Hinrichs C."/>
            <person name="Reinhardt R."/>
            <person name="Rabus R."/>
        </authorList>
    </citation>
    <scope>NUCLEOTIDE SEQUENCE</scope>
    <source>
        <strain evidence="16">5ac10</strain>
    </source>
</reference>
<dbReference type="Gene3D" id="3.40.47.10">
    <property type="match status" value="1"/>
</dbReference>
<keyword evidence="8 13" id="KW-0443">Lipid metabolism</keyword>
<comment type="catalytic activity">
    <reaction evidence="12">
        <text>malonyl-[ACP] + acetyl-CoA + H(+) = 3-oxobutanoyl-[ACP] + CO2 + CoA</text>
        <dbReference type="Rhea" id="RHEA:12080"/>
        <dbReference type="Rhea" id="RHEA-COMP:9623"/>
        <dbReference type="Rhea" id="RHEA-COMP:9625"/>
        <dbReference type="ChEBI" id="CHEBI:15378"/>
        <dbReference type="ChEBI" id="CHEBI:16526"/>
        <dbReference type="ChEBI" id="CHEBI:57287"/>
        <dbReference type="ChEBI" id="CHEBI:57288"/>
        <dbReference type="ChEBI" id="CHEBI:78449"/>
        <dbReference type="ChEBI" id="CHEBI:78450"/>
        <dbReference type="EC" id="2.3.1.180"/>
    </reaction>
    <physiologicalReaction direction="left-to-right" evidence="12">
        <dbReference type="Rhea" id="RHEA:12081"/>
    </physiologicalReaction>
</comment>
<evidence type="ECO:0000256" key="8">
    <source>
        <dbReference type="ARBA" id="ARBA00023098"/>
    </source>
</evidence>
<dbReference type="SUPFAM" id="SSF53901">
    <property type="entry name" value="Thiolase-like"/>
    <property type="match status" value="1"/>
</dbReference>
<evidence type="ECO:0000256" key="4">
    <source>
        <dbReference type="ARBA" id="ARBA00022490"/>
    </source>
</evidence>
<dbReference type="InterPro" id="IPR013751">
    <property type="entry name" value="ACP_syn_III_N"/>
</dbReference>
<gene>
    <name evidence="16" type="primary">fabH3</name>
    <name evidence="13" type="synonym">fabH</name>
    <name evidence="16" type="ORF">dnl_58240</name>
</gene>
<keyword evidence="6 13" id="KW-0808">Transferase</keyword>
<dbReference type="GO" id="GO:0006633">
    <property type="term" value="P:fatty acid biosynthetic process"/>
    <property type="evidence" value="ECO:0007669"/>
    <property type="project" value="UniProtKB-UniRule"/>
</dbReference>
<evidence type="ECO:0000256" key="5">
    <source>
        <dbReference type="ARBA" id="ARBA00022516"/>
    </source>
</evidence>
<feature type="active site" evidence="13">
    <location>
        <position position="283"/>
    </location>
</feature>
<sequence length="329" mass="36122">MRAIISGVGHYVPENKLTNKALENMVDTSDEWIVTRTGIKERRILDKDKGTSYMAVRAAKMILEQKNISAEDLDLMIIATVTPDMYVPSCTALVQKELQASNCWGFDLNGGCSGFIYALAAASQFIETGRYKKVMVIGADKMSSIINYEDRNTCVIFGDAAGAVLLEPSELSDTGIIDFDLHMNGKGSEFLYVAGGGSLNPASHDTVEKKMHYVYQDGKTVFKHAITAMSDVSKKLLDMNNLTSSDIKLFIPHQANLRIIDAVSRKLGLNSEQGFVNIEKYGNTTAATIPLAISEAYQGKIIKKDDWILLSAFGAGFTWGSLLLKWAIH</sequence>
<comment type="pathway">
    <text evidence="1 13">Lipid metabolism; fatty acid biosynthesis.</text>
</comment>
<comment type="domain">
    <text evidence="13">The last Arg residue of the ACP-binding site is essential for the weak association between ACP/AcpP and FabH.</text>
</comment>
<keyword evidence="11 13" id="KW-0012">Acyltransferase</keyword>
<dbReference type="InterPro" id="IPR004655">
    <property type="entry name" value="FabH"/>
</dbReference>
<dbReference type="GO" id="GO:0005737">
    <property type="term" value="C:cytoplasm"/>
    <property type="evidence" value="ECO:0007669"/>
    <property type="project" value="UniProtKB-SubCell"/>
</dbReference>
<dbReference type="Pfam" id="PF08545">
    <property type="entry name" value="ACP_syn_III"/>
    <property type="match status" value="1"/>
</dbReference>
<dbReference type="Proteomes" id="UP000663720">
    <property type="component" value="Chromosome"/>
</dbReference>
<comment type="similarity">
    <text evidence="2 13">Belongs to the thiolase-like superfamily. FabH family.</text>
</comment>
<name>A0A975BDT5_9BACT</name>
<evidence type="ECO:0000313" key="17">
    <source>
        <dbReference type="Proteomes" id="UP000663720"/>
    </source>
</evidence>
<evidence type="ECO:0000256" key="9">
    <source>
        <dbReference type="ARBA" id="ARBA00023160"/>
    </source>
</evidence>
<feature type="active site" evidence="13">
    <location>
        <position position="253"/>
    </location>
</feature>
<evidence type="ECO:0000256" key="1">
    <source>
        <dbReference type="ARBA" id="ARBA00005194"/>
    </source>
</evidence>
<evidence type="ECO:0000259" key="15">
    <source>
        <dbReference type="Pfam" id="PF08545"/>
    </source>
</evidence>
<evidence type="ECO:0000256" key="13">
    <source>
        <dbReference type="HAMAP-Rule" id="MF_01815"/>
    </source>
</evidence>
<evidence type="ECO:0000256" key="11">
    <source>
        <dbReference type="ARBA" id="ARBA00023315"/>
    </source>
</evidence>
<dbReference type="Pfam" id="PF08541">
    <property type="entry name" value="ACP_syn_III_C"/>
    <property type="match status" value="1"/>
</dbReference>
<dbReference type="KEGG" id="dli:dnl_58240"/>
<dbReference type="RefSeq" id="WP_207689275.1">
    <property type="nucleotide sequence ID" value="NZ_CP061799.1"/>
</dbReference>
<protein>
    <recommendedName>
        <fullName evidence="3 13">Beta-ketoacyl-[acyl-carrier-protein] synthase III</fullName>
        <shortName evidence="13">Beta-ketoacyl-ACP synthase III</shortName>
        <shortName evidence="13">KAS III</shortName>
        <ecNumber evidence="3 13">2.3.1.180</ecNumber>
    </recommendedName>
    <alternativeName>
        <fullName evidence="13">3-oxoacyl-[acyl-carrier-protein] synthase 3</fullName>
    </alternativeName>
    <alternativeName>
        <fullName evidence="13">3-oxoacyl-[acyl-carrier-protein] synthase III</fullName>
    </alternativeName>
</protein>
<comment type="function">
    <text evidence="13">Catalyzes the condensation reaction of fatty acid synthesis by the addition to an acyl acceptor of two carbons from malonyl-ACP. Catalyzes the first condensation reaction which initiates fatty acid synthesis and may therefore play a role in governing the total rate of fatty acid production. Possesses both acetoacetyl-ACP synthase and acetyl transacylase activities. Its substrate specificity determines the biosynthesis of branched-chain and/or straight-chain of fatty acids.</text>
</comment>
<dbReference type="EMBL" id="CP061799">
    <property type="protein sequence ID" value="QTA83420.1"/>
    <property type="molecule type" value="Genomic_DNA"/>
</dbReference>
<keyword evidence="9 13" id="KW-0275">Fatty acid biosynthesis</keyword>
<evidence type="ECO:0000256" key="7">
    <source>
        <dbReference type="ARBA" id="ARBA00022832"/>
    </source>
</evidence>
<evidence type="ECO:0000256" key="12">
    <source>
        <dbReference type="ARBA" id="ARBA00051096"/>
    </source>
</evidence>
<dbReference type="GO" id="GO:0033818">
    <property type="term" value="F:beta-ketoacyl-acyl-carrier-protein synthase III activity"/>
    <property type="evidence" value="ECO:0007669"/>
    <property type="project" value="UniProtKB-UniRule"/>
</dbReference>